<sequence>MDDKGERSMSHSRKESWEEETEEERGKRARYESSSVELEIKLDRPLTELDPPGSRERSAVGRERLSATRANSAARFPPPRATARPFRLLFEMGKKSTTWKLVRLLVARRLHLFDDSGAFFMHILFCSFVHKIIPCFLNKHLDLYIREDER</sequence>
<proteinExistence type="predicted"/>
<evidence type="ECO:0000256" key="1">
    <source>
        <dbReference type="SAM" id="MobiDB-lite"/>
    </source>
</evidence>
<feature type="compositionally biased region" description="Basic and acidic residues" evidence="1">
    <location>
        <begin position="1"/>
        <end position="16"/>
    </location>
</feature>
<feature type="region of interest" description="Disordered" evidence="1">
    <location>
        <begin position="1"/>
        <end position="78"/>
    </location>
</feature>
<dbReference type="Proteomes" id="UP000636800">
    <property type="component" value="Unassembled WGS sequence"/>
</dbReference>
<keyword evidence="3" id="KW-1185">Reference proteome</keyword>
<organism evidence="2 3">
    <name type="scientific">Vanilla planifolia</name>
    <name type="common">Vanilla</name>
    <dbReference type="NCBI Taxonomy" id="51239"/>
    <lineage>
        <taxon>Eukaryota</taxon>
        <taxon>Viridiplantae</taxon>
        <taxon>Streptophyta</taxon>
        <taxon>Embryophyta</taxon>
        <taxon>Tracheophyta</taxon>
        <taxon>Spermatophyta</taxon>
        <taxon>Magnoliopsida</taxon>
        <taxon>Liliopsida</taxon>
        <taxon>Asparagales</taxon>
        <taxon>Orchidaceae</taxon>
        <taxon>Vanilloideae</taxon>
        <taxon>Vanilleae</taxon>
        <taxon>Vanilla</taxon>
    </lineage>
</organism>
<dbReference type="OrthoDB" id="642974at2759"/>
<evidence type="ECO:0000313" key="2">
    <source>
        <dbReference type="EMBL" id="KAG0447588.1"/>
    </source>
</evidence>
<dbReference type="EMBL" id="JADCNL010000448">
    <property type="protein sequence ID" value="KAG0447588.1"/>
    <property type="molecule type" value="Genomic_DNA"/>
</dbReference>
<protein>
    <submittedName>
        <fullName evidence="2">Uncharacterized protein</fullName>
    </submittedName>
</protein>
<name>A0A835P9S8_VANPL</name>
<comment type="caution">
    <text evidence="2">The sequence shown here is derived from an EMBL/GenBank/DDBJ whole genome shotgun (WGS) entry which is preliminary data.</text>
</comment>
<gene>
    <name evidence="2" type="ORF">HPP92_028267</name>
</gene>
<reference evidence="2 3" key="1">
    <citation type="journal article" date="2020" name="Nat. Food">
        <title>A phased Vanilla planifolia genome enables genetic improvement of flavour and production.</title>
        <authorList>
            <person name="Hasing T."/>
            <person name="Tang H."/>
            <person name="Brym M."/>
            <person name="Khazi F."/>
            <person name="Huang T."/>
            <person name="Chambers A.H."/>
        </authorList>
    </citation>
    <scope>NUCLEOTIDE SEQUENCE [LARGE SCALE GENOMIC DNA]</scope>
    <source>
        <tissue evidence="2">Leaf</tissue>
    </source>
</reference>
<accession>A0A835P9S8</accession>
<dbReference type="AlphaFoldDB" id="A0A835P9S8"/>
<evidence type="ECO:0000313" key="3">
    <source>
        <dbReference type="Proteomes" id="UP000636800"/>
    </source>
</evidence>
<feature type="compositionally biased region" description="Basic and acidic residues" evidence="1">
    <location>
        <begin position="38"/>
        <end position="66"/>
    </location>
</feature>